<keyword evidence="4" id="KW-1185">Reference proteome</keyword>
<dbReference type="InterPro" id="IPR016747">
    <property type="entry name" value="Phosphotransbutyrylase"/>
</dbReference>
<evidence type="ECO:0000313" key="3">
    <source>
        <dbReference type="EMBL" id="MCU9613166.1"/>
    </source>
</evidence>
<feature type="transmembrane region" description="Helical" evidence="1">
    <location>
        <begin position="113"/>
        <end position="131"/>
    </location>
</feature>
<keyword evidence="1" id="KW-0472">Membrane</keyword>
<name>A0AAE3LMQ5_9BACI</name>
<evidence type="ECO:0000259" key="2">
    <source>
        <dbReference type="Pfam" id="PF04892"/>
    </source>
</evidence>
<accession>A0AAE3LMQ5</accession>
<feature type="transmembrane region" description="Helical" evidence="1">
    <location>
        <begin position="143"/>
        <end position="167"/>
    </location>
</feature>
<dbReference type="PIRSF" id="PIRSF019083">
    <property type="entry name" value="UCP019083_VanZ"/>
    <property type="match status" value="1"/>
</dbReference>
<dbReference type="Proteomes" id="UP001209318">
    <property type="component" value="Unassembled WGS sequence"/>
</dbReference>
<evidence type="ECO:0000313" key="4">
    <source>
        <dbReference type="Proteomes" id="UP001209318"/>
    </source>
</evidence>
<sequence length="173" mass="20264">MAESEWQVMRFHQKFWIWLVRTIAIMLVMFTFSNMSYDKQDIKPFLQEKVKITETTLPTVEFHYNDHQITTQDPYAFLEFLLRKSAHILEYFILTVFWFKTLSYVPYYKGIGIKYIVPAIFSLGYAALDEWHQTFVSGRTGQLIDVFVVDAIGVVLACIVAGVLPLIDFKKTK</sequence>
<proteinExistence type="predicted"/>
<dbReference type="EMBL" id="JAOUSF010000002">
    <property type="protein sequence ID" value="MCU9613166.1"/>
    <property type="molecule type" value="Genomic_DNA"/>
</dbReference>
<feature type="domain" description="VanZ-like" evidence="2">
    <location>
        <begin position="20"/>
        <end position="161"/>
    </location>
</feature>
<reference evidence="3" key="1">
    <citation type="submission" date="2022-10" db="EMBL/GenBank/DDBJ databases">
        <title>Description of Fervidibacillus gen. nov. in the family Fervidibacillaceae fam. nov. with two species, Fervidibacillus albus sp. nov., and Fervidibacillus halotolerans sp. nov., isolated from tidal flat sediments.</title>
        <authorList>
            <person name="Kwon K.K."/>
            <person name="Yang S.-H."/>
        </authorList>
    </citation>
    <scope>NUCLEOTIDE SEQUENCE</scope>
    <source>
        <strain evidence="3">JCM 19140</strain>
    </source>
</reference>
<keyword evidence="1" id="KW-1133">Transmembrane helix</keyword>
<feature type="transmembrane region" description="Helical" evidence="1">
    <location>
        <begin position="15"/>
        <end position="33"/>
    </location>
</feature>
<dbReference type="Pfam" id="PF04892">
    <property type="entry name" value="VanZ"/>
    <property type="match status" value="1"/>
</dbReference>
<dbReference type="NCBIfam" id="NF037970">
    <property type="entry name" value="vanZ_1"/>
    <property type="match status" value="1"/>
</dbReference>
<gene>
    <name evidence="3" type="ORF">OEV98_06325</name>
</gene>
<comment type="caution">
    <text evidence="3">The sequence shown here is derived from an EMBL/GenBank/DDBJ whole genome shotgun (WGS) entry which is preliminary data.</text>
</comment>
<dbReference type="RefSeq" id="WP_263072378.1">
    <property type="nucleotide sequence ID" value="NZ_JAOUSF010000002.1"/>
</dbReference>
<keyword evidence="1" id="KW-0812">Transmembrane</keyword>
<evidence type="ECO:0000256" key="1">
    <source>
        <dbReference type="SAM" id="Phobius"/>
    </source>
</evidence>
<protein>
    <submittedName>
        <fullName evidence="3">VanZ family protein</fullName>
    </submittedName>
</protein>
<dbReference type="InterPro" id="IPR006976">
    <property type="entry name" value="VanZ-like"/>
</dbReference>
<dbReference type="AlphaFoldDB" id="A0AAE3LMQ5"/>
<organism evidence="3 4">
    <name type="scientific">Perspicuibacillus lycopersici</name>
    <dbReference type="NCBI Taxonomy" id="1325689"/>
    <lineage>
        <taxon>Bacteria</taxon>
        <taxon>Bacillati</taxon>
        <taxon>Bacillota</taxon>
        <taxon>Bacilli</taxon>
        <taxon>Bacillales</taxon>
        <taxon>Bacillaceae</taxon>
        <taxon>Perspicuibacillus</taxon>
    </lineage>
</organism>